<reference evidence="1 2" key="1">
    <citation type="submission" date="2020-08" db="EMBL/GenBank/DDBJ databases">
        <title>Genomic Encyclopedia of Type Strains, Phase IV (KMG-V): Genome sequencing to study the core and pangenomes of soil and plant-associated prokaryotes.</title>
        <authorList>
            <person name="Whitman W."/>
        </authorList>
    </citation>
    <scope>NUCLEOTIDE SEQUENCE [LARGE SCALE GENOMIC DNA]</scope>
    <source>
        <strain evidence="1 2">SEMIA 415</strain>
    </source>
</reference>
<dbReference type="AlphaFoldDB" id="A0AAE2T105"/>
<dbReference type="EMBL" id="JACIGO010000013">
    <property type="protein sequence ID" value="MBB4294118.1"/>
    <property type="molecule type" value="Genomic_DNA"/>
</dbReference>
<dbReference type="Proteomes" id="UP000538507">
    <property type="component" value="Unassembled WGS sequence"/>
</dbReference>
<accession>A0AAE2T105</accession>
<comment type="caution">
    <text evidence="1">The sequence shown here is derived from an EMBL/GenBank/DDBJ whole genome shotgun (WGS) entry which is preliminary data.</text>
</comment>
<sequence length="55" mass="6130">MSGGPDHVVYTAHSVVRGTDGQLFDITPLYHNDYLRGRFIVHVGERCDLPGDEDT</sequence>
<gene>
    <name evidence="1" type="ORF">GGE16_006215</name>
</gene>
<evidence type="ECO:0000313" key="1">
    <source>
        <dbReference type="EMBL" id="MBB4294118.1"/>
    </source>
</evidence>
<protein>
    <submittedName>
        <fullName evidence="1">Uncharacterized protein</fullName>
    </submittedName>
</protein>
<proteinExistence type="predicted"/>
<evidence type="ECO:0000313" key="2">
    <source>
        <dbReference type="Proteomes" id="UP000538507"/>
    </source>
</evidence>
<organism evidence="1 2">
    <name type="scientific">Rhizobium leguminosarum</name>
    <dbReference type="NCBI Taxonomy" id="384"/>
    <lineage>
        <taxon>Bacteria</taxon>
        <taxon>Pseudomonadati</taxon>
        <taxon>Pseudomonadota</taxon>
        <taxon>Alphaproteobacteria</taxon>
        <taxon>Hyphomicrobiales</taxon>
        <taxon>Rhizobiaceae</taxon>
        <taxon>Rhizobium/Agrobacterium group</taxon>
        <taxon>Rhizobium</taxon>
    </lineage>
</organism>
<name>A0AAE2T105_RHILE</name>